<feature type="non-terminal residue" evidence="1">
    <location>
        <position position="1"/>
    </location>
</feature>
<protein>
    <submittedName>
        <fullName evidence="1">25275_t:CDS:1</fullName>
    </submittedName>
</protein>
<dbReference type="Proteomes" id="UP000789920">
    <property type="component" value="Unassembled WGS sequence"/>
</dbReference>
<proteinExistence type="predicted"/>
<name>A0ACA9PKW5_9GLOM</name>
<evidence type="ECO:0000313" key="2">
    <source>
        <dbReference type="Proteomes" id="UP000789920"/>
    </source>
</evidence>
<keyword evidence="2" id="KW-1185">Reference proteome</keyword>
<dbReference type="EMBL" id="CAJVQC010020990">
    <property type="protein sequence ID" value="CAG8711196.1"/>
    <property type="molecule type" value="Genomic_DNA"/>
</dbReference>
<gene>
    <name evidence="1" type="ORF">RPERSI_LOCUS10552</name>
</gene>
<organism evidence="1 2">
    <name type="scientific">Racocetra persica</name>
    <dbReference type="NCBI Taxonomy" id="160502"/>
    <lineage>
        <taxon>Eukaryota</taxon>
        <taxon>Fungi</taxon>
        <taxon>Fungi incertae sedis</taxon>
        <taxon>Mucoromycota</taxon>
        <taxon>Glomeromycotina</taxon>
        <taxon>Glomeromycetes</taxon>
        <taxon>Diversisporales</taxon>
        <taxon>Gigasporaceae</taxon>
        <taxon>Racocetra</taxon>
    </lineage>
</organism>
<evidence type="ECO:0000313" key="1">
    <source>
        <dbReference type="EMBL" id="CAG8711196.1"/>
    </source>
</evidence>
<comment type="caution">
    <text evidence="1">The sequence shown here is derived from an EMBL/GenBank/DDBJ whole genome shotgun (WGS) entry which is preliminary data.</text>
</comment>
<accession>A0ACA9PKW5</accession>
<reference evidence="1" key="1">
    <citation type="submission" date="2021-06" db="EMBL/GenBank/DDBJ databases">
        <authorList>
            <person name="Kallberg Y."/>
            <person name="Tangrot J."/>
            <person name="Rosling A."/>
        </authorList>
    </citation>
    <scope>NUCLEOTIDE SEQUENCE</scope>
    <source>
        <strain evidence="1">MA461A</strain>
    </source>
</reference>
<sequence>KICSISELNIETSRSSSNLQNHKQHLLGNHSNLSEITNLEYHKPRGRPPKHYKSLTEEKNNQYIPLSSKTCSYCQEKEHNIRGYKKQKVDSLDKKNSEYKLN</sequence>